<sequence>MPELRSRTRKNRAQNNNQNPNPIKLTVQTRKRRTAEVNNNRKKNAIVDEKENIVRLSDTTPFRKELLEEEARVLRGEEEVAEKKMDEHDSGGGRSADKGPGADDEGSTAPLPEKVQVGGSPMYKIERKLGKGGFGQVYVGRRIGPTNFANERGGPGALEVALKFEHRSSKGCNYGPPYEWQVYNALGGSHGVPRAHYKGRQGDYYVMVSVV</sequence>
<feature type="compositionally biased region" description="Basic and acidic residues" evidence="1">
    <location>
        <begin position="71"/>
        <end position="101"/>
    </location>
</feature>
<evidence type="ECO:0000256" key="1">
    <source>
        <dbReference type="SAM" id="MobiDB-lite"/>
    </source>
</evidence>
<dbReference type="SUPFAM" id="SSF56112">
    <property type="entry name" value="Protein kinase-like (PK-like)"/>
    <property type="match status" value="1"/>
</dbReference>
<feature type="region of interest" description="Disordered" evidence="1">
    <location>
        <begin position="1"/>
        <end position="43"/>
    </location>
</feature>
<evidence type="ECO:0008006" key="3">
    <source>
        <dbReference type="Google" id="ProtNLM"/>
    </source>
</evidence>
<dbReference type="Gene3D" id="3.30.200.20">
    <property type="entry name" value="Phosphorylase Kinase, domain 1"/>
    <property type="match status" value="1"/>
</dbReference>
<dbReference type="InterPro" id="IPR011009">
    <property type="entry name" value="Kinase-like_dom_sf"/>
</dbReference>
<evidence type="ECO:0000313" key="2">
    <source>
        <dbReference type="EMBL" id="NUU85648.1"/>
    </source>
</evidence>
<dbReference type="AlphaFoldDB" id="A0A6M2EN13"/>
<organism evidence="2">
    <name type="scientific">Populus davidiana</name>
    <dbReference type="NCBI Taxonomy" id="266767"/>
    <lineage>
        <taxon>Eukaryota</taxon>
        <taxon>Viridiplantae</taxon>
        <taxon>Streptophyta</taxon>
        <taxon>Embryophyta</taxon>
        <taxon>Tracheophyta</taxon>
        <taxon>Spermatophyta</taxon>
        <taxon>Magnoliopsida</taxon>
        <taxon>eudicotyledons</taxon>
        <taxon>Gunneridae</taxon>
        <taxon>Pentapetalae</taxon>
        <taxon>rosids</taxon>
        <taxon>fabids</taxon>
        <taxon>Malpighiales</taxon>
        <taxon>Salicaceae</taxon>
        <taxon>Saliceae</taxon>
        <taxon>Populus</taxon>
    </lineage>
</organism>
<protein>
    <recommendedName>
        <fullName evidence="3">Protein kinase domain-containing protein</fullName>
    </recommendedName>
</protein>
<accession>A0A6M2EN13</accession>
<name>A0A6M2EN13_9ROSI</name>
<proteinExistence type="predicted"/>
<feature type="region of interest" description="Disordered" evidence="1">
    <location>
        <begin position="71"/>
        <end position="119"/>
    </location>
</feature>
<dbReference type="EMBL" id="GILB01005315">
    <property type="protein sequence ID" value="NUU85648.1"/>
    <property type="molecule type" value="Transcribed_RNA"/>
</dbReference>
<reference evidence="2" key="1">
    <citation type="submission" date="2020-03" db="EMBL/GenBank/DDBJ databases">
        <authorList>
            <person name="Zhang R."/>
        </authorList>
    </citation>
    <scope>NUCLEOTIDE SEQUENCE</scope>
</reference>